<dbReference type="EMBL" id="FPKR01000014">
    <property type="protein sequence ID" value="SFZ79055.1"/>
    <property type="molecule type" value="Genomic_DNA"/>
</dbReference>
<keyword evidence="17" id="KW-0843">Virulence</keyword>
<dbReference type="Pfam" id="PF00672">
    <property type="entry name" value="HAMP"/>
    <property type="match status" value="1"/>
</dbReference>
<evidence type="ECO:0000256" key="8">
    <source>
        <dbReference type="ARBA" id="ARBA00022679"/>
    </source>
</evidence>
<organism evidence="24 25">
    <name type="scientific">Chitinimonas taiwanensis DSM 18899</name>
    <dbReference type="NCBI Taxonomy" id="1121279"/>
    <lineage>
        <taxon>Bacteria</taxon>
        <taxon>Pseudomonadati</taxon>
        <taxon>Pseudomonadota</taxon>
        <taxon>Betaproteobacteria</taxon>
        <taxon>Neisseriales</taxon>
        <taxon>Chitinibacteraceae</taxon>
        <taxon>Chitinimonas</taxon>
    </lineage>
</organism>
<dbReference type="STRING" id="1121279.SAMN02745887_03351"/>
<evidence type="ECO:0000256" key="21">
    <source>
        <dbReference type="SAM" id="Phobius"/>
    </source>
</evidence>
<proteinExistence type="predicted"/>
<dbReference type="InterPro" id="IPR005467">
    <property type="entry name" value="His_kinase_dom"/>
</dbReference>
<evidence type="ECO:0000313" key="25">
    <source>
        <dbReference type="Proteomes" id="UP000186513"/>
    </source>
</evidence>
<evidence type="ECO:0000256" key="15">
    <source>
        <dbReference type="ARBA" id="ARBA00023012"/>
    </source>
</evidence>
<dbReference type="PRINTS" id="PR00344">
    <property type="entry name" value="BCTRLSENSOR"/>
</dbReference>
<keyword evidence="21" id="KW-1133">Transmembrane helix</keyword>
<dbReference type="SMART" id="SM00388">
    <property type="entry name" value="HisKA"/>
    <property type="match status" value="1"/>
</dbReference>
<dbReference type="SMART" id="SM00304">
    <property type="entry name" value="HAMP"/>
    <property type="match status" value="1"/>
</dbReference>
<keyword evidence="16" id="KW-0346">Stress response</keyword>
<dbReference type="InterPro" id="IPR036890">
    <property type="entry name" value="HATPase_C_sf"/>
</dbReference>
<dbReference type="Gene3D" id="6.10.340.10">
    <property type="match status" value="1"/>
</dbReference>
<dbReference type="PROSITE" id="PS50885">
    <property type="entry name" value="HAMP"/>
    <property type="match status" value="1"/>
</dbReference>
<keyword evidence="7" id="KW-0597">Phosphoprotein</keyword>
<comment type="subcellular location">
    <subcellularLocation>
        <location evidence="4">Cell membrane</location>
        <topology evidence="4">Multi-pass membrane protein</topology>
    </subcellularLocation>
</comment>
<dbReference type="Gene3D" id="3.30.565.10">
    <property type="entry name" value="Histidine kinase-like ATPase, C-terminal domain"/>
    <property type="match status" value="1"/>
</dbReference>
<evidence type="ECO:0000256" key="2">
    <source>
        <dbReference type="ARBA" id="ARBA00001936"/>
    </source>
</evidence>
<evidence type="ECO:0000256" key="4">
    <source>
        <dbReference type="ARBA" id="ARBA00004651"/>
    </source>
</evidence>
<keyword evidence="9" id="KW-0547">Nucleotide-binding</keyword>
<comment type="cofactor">
    <cofactor evidence="2">
        <name>Mn(2+)</name>
        <dbReference type="ChEBI" id="CHEBI:29035"/>
    </cofactor>
</comment>
<evidence type="ECO:0000256" key="18">
    <source>
        <dbReference type="ARBA" id="ARBA00023211"/>
    </source>
</evidence>
<dbReference type="PROSITE" id="PS50109">
    <property type="entry name" value="HIS_KIN"/>
    <property type="match status" value="1"/>
</dbReference>
<dbReference type="PANTHER" id="PTHR44936">
    <property type="entry name" value="SENSOR PROTEIN CREC"/>
    <property type="match status" value="1"/>
</dbReference>
<dbReference type="SUPFAM" id="SSF55874">
    <property type="entry name" value="ATPase domain of HSP90 chaperone/DNA topoisomerase II/histidine kinase"/>
    <property type="match status" value="1"/>
</dbReference>
<dbReference type="CDD" id="cd00082">
    <property type="entry name" value="HisKA"/>
    <property type="match status" value="1"/>
</dbReference>
<keyword evidence="21" id="KW-0472">Membrane</keyword>
<evidence type="ECO:0000256" key="3">
    <source>
        <dbReference type="ARBA" id="ARBA00001946"/>
    </source>
</evidence>
<dbReference type="InterPro" id="IPR003661">
    <property type="entry name" value="HisK_dim/P_dom"/>
</dbReference>
<dbReference type="InterPro" id="IPR003594">
    <property type="entry name" value="HATPase_dom"/>
</dbReference>
<evidence type="ECO:0000256" key="13">
    <source>
        <dbReference type="ARBA" id="ARBA00022842"/>
    </source>
</evidence>
<keyword evidence="25" id="KW-1185">Reference proteome</keyword>
<feature type="domain" description="HAMP" evidence="23">
    <location>
        <begin position="195"/>
        <end position="247"/>
    </location>
</feature>
<keyword evidence="21" id="KW-0812">Transmembrane</keyword>
<comment type="cofactor">
    <cofactor evidence="3">
        <name>Mg(2+)</name>
        <dbReference type="ChEBI" id="CHEBI:18420"/>
    </cofactor>
</comment>
<dbReference type="GO" id="GO:0000155">
    <property type="term" value="F:phosphorelay sensor kinase activity"/>
    <property type="evidence" value="ECO:0007669"/>
    <property type="project" value="InterPro"/>
</dbReference>
<dbReference type="InterPro" id="IPR004358">
    <property type="entry name" value="Sig_transdc_His_kin-like_C"/>
</dbReference>
<dbReference type="Pfam" id="PF02518">
    <property type="entry name" value="HATPase_c"/>
    <property type="match status" value="1"/>
</dbReference>
<keyword evidence="18" id="KW-0464">Manganese</keyword>
<reference evidence="24 25" key="1">
    <citation type="submission" date="2016-11" db="EMBL/GenBank/DDBJ databases">
        <authorList>
            <person name="Jaros S."/>
            <person name="Januszkiewicz K."/>
            <person name="Wedrychowicz H."/>
        </authorList>
    </citation>
    <scope>NUCLEOTIDE SEQUENCE [LARGE SCALE GENOMIC DNA]</scope>
    <source>
        <strain evidence="24 25">DSM 18899</strain>
    </source>
</reference>
<evidence type="ECO:0000256" key="9">
    <source>
        <dbReference type="ARBA" id="ARBA00022741"/>
    </source>
</evidence>
<dbReference type="InterPro" id="IPR050980">
    <property type="entry name" value="2C_sensor_his_kinase"/>
</dbReference>
<evidence type="ECO:0000259" key="23">
    <source>
        <dbReference type="PROSITE" id="PS50885"/>
    </source>
</evidence>
<dbReference type="EC" id="2.7.13.3" evidence="5"/>
<keyword evidence="14" id="KW-0904">Protein phosphatase</keyword>
<dbReference type="GO" id="GO:0005886">
    <property type="term" value="C:plasma membrane"/>
    <property type="evidence" value="ECO:0007669"/>
    <property type="project" value="UniProtKB-SubCell"/>
</dbReference>
<evidence type="ECO:0000256" key="12">
    <source>
        <dbReference type="ARBA" id="ARBA00022840"/>
    </source>
</evidence>
<accession>A0A1K2HQJ8</accession>
<evidence type="ECO:0000256" key="7">
    <source>
        <dbReference type="ARBA" id="ARBA00022553"/>
    </source>
</evidence>
<keyword evidence="15" id="KW-0902">Two-component regulatory system</keyword>
<evidence type="ECO:0000256" key="5">
    <source>
        <dbReference type="ARBA" id="ARBA00012438"/>
    </source>
</evidence>
<keyword evidence="8" id="KW-0808">Transferase</keyword>
<dbReference type="PANTHER" id="PTHR44936:SF9">
    <property type="entry name" value="SENSOR PROTEIN CREC"/>
    <property type="match status" value="1"/>
</dbReference>
<dbReference type="GO" id="GO:0004721">
    <property type="term" value="F:phosphoprotein phosphatase activity"/>
    <property type="evidence" value="ECO:0007669"/>
    <property type="project" value="UniProtKB-KW"/>
</dbReference>
<keyword evidence="6" id="KW-1003">Cell membrane</keyword>
<evidence type="ECO:0000256" key="16">
    <source>
        <dbReference type="ARBA" id="ARBA00023016"/>
    </source>
</evidence>
<dbReference type="Gene3D" id="1.10.287.130">
    <property type="match status" value="1"/>
</dbReference>
<name>A0A1K2HQJ8_9NEIS</name>
<gene>
    <name evidence="24" type="ORF">SAMN02745887_03351</name>
</gene>
<dbReference type="InterPro" id="IPR003660">
    <property type="entry name" value="HAMP_dom"/>
</dbReference>
<dbReference type="SMART" id="SM00387">
    <property type="entry name" value="HATPase_c"/>
    <property type="match status" value="1"/>
</dbReference>
<keyword evidence="11" id="KW-0378">Hydrolase</keyword>
<dbReference type="RefSeq" id="WP_072429833.1">
    <property type="nucleotide sequence ID" value="NZ_FPKR01000014.1"/>
</dbReference>
<protein>
    <recommendedName>
        <fullName evidence="19">Signal transduction histidine-protein kinase/phosphatase MprB</fullName>
        <ecNumber evidence="5">2.7.13.3</ecNumber>
    </recommendedName>
    <alternativeName>
        <fullName evidence="20">Mycobacterial persistence regulator B</fullName>
    </alternativeName>
</protein>
<dbReference type="CDD" id="cd00075">
    <property type="entry name" value="HATPase"/>
    <property type="match status" value="1"/>
</dbReference>
<dbReference type="GO" id="GO:0005524">
    <property type="term" value="F:ATP binding"/>
    <property type="evidence" value="ECO:0007669"/>
    <property type="project" value="UniProtKB-KW"/>
</dbReference>
<evidence type="ECO:0000259" key="22">
    <source>
        <dbReference type="PROSITE" id="PS50109"/>
    </source>
</evidence>
<dbReference type="SUPFAM" id="SSF47384">
    <property type="entry name" value="Homodimeric domain of signal transducing histidine kinase"/>
    <property type="match status" value="1"/>
</dbReference>
<evidence type="ECO:0000256" key="10">
    <source>
        <dbReference type="ARBA" id="ARBA00022777"/>
    </source>
</evidence>
<dbReference type="OrthoDB" id="9804645at2"/>
<evidence type="ECO:0000256" key="14">
    <source>
        <dbReference type="ARBA" id="ARBA00022912"/>
    </source>
</evidence>
<evidence type="ECO:0000256" key="20">
    <source>
        <dbReference type="ARBA" id="ARBA00041776"/>
    </source>
</evidence>
<evidence type="ECO:0000256" key="11">
    <source>
        <dbReference type="ARBA" id="ARBA00022801"/>
    </source>
</evidence>
<evidence type="ECO:0000256" key="6">
    <source>
        <dbReference type="ARBA" id="ARBA00022475"/>
    </source>
</evidence>
<dbReference type="InterPro" id="IPR036097">
    <property type="entry name" value="HisK_dim/P_sf"/>
</dbReference>
<evidence type="ECO:0000256" key="1">
    <source>
        <dbReference type="ARBA" id="ARBA00000085"/>
    </source>
</evidence>
<keyword evidence="12" id="KW-0067">ATP-binding</keyword>
<comment type="catalytic activity">
    <reaction evidence="1">
        <text>ATP + protein L-histidine = ADP + protein N-phospho-L-histidine.</text>
        <dbReference type="EC" id="2.7.13.3"/>
    </reaction>
</comment>
<dbReference type="Pfam" id="PF00512">
    <property type="entry name" value="HisKA"/>
    <property type="match status" value="1"/>
</dbReference>
<feature type="transmembrane region" description="Helical" evidence="21">
    <location>
        <begin position="175"/>
        <end position="197"/>
    </location>
</feature>
<keyword evidence="10 24" id="KW-0418">Kinase</keyword>
<dbReference type="Proteomes" id="UP000186513">
    <property type="component" value="Unassembled WGS sequence"/>
</dbReference>
<evidence type="ECO:0000313" key="24">
    <source>
        <dbReference type="EMBL" id="SFZ79055.1"/>
    </source>
</evidence>
<evidence type="ECO:0000256" key="17">
    <source>
        <dbReference type="ARBA" id="ARBA00023026"/>
    </source>
</evidence>
<feature type="domain" description="Histidine kinase" evidence="22">
    <location>
        <begin position="255"/>
        <end position="471"/>
    </location>
</feature>
<sequence length="472" mass="52214">MLARISFRPLLLCAFLLIIVLLGSASLRGLLTLEKLIGQNRAGASQALELNTDAQLLAERSVAMQRAARQYLVLEESSFRLRYEEARRDAEAARQRLLRALPQSQALQGWTQPLQTVSTQLAATGMSVESREPLLAQAFRDLDALNTQIGEQVRSEIDARHRALLDELEAGRAQLSWQVLAACLLAVALALVFGLWLTKPILRLEAAIVALGENQLDEAIDIHGPADLQRLGQRLDWLRQRLGELEADKARFLSHISHELKTPLAALREGVALLVDEVVGPMNEQQQQIAHILSQNTLALQTQIEDLLRFNAATFEARQLNLVPTELLGLIRKVIATQQLQWQAKQLRVDLQGEALSVAVDADKLSTALGNLLSNAIRFSPDGGQVRFRLKRRLGHLAIEISDQGPGIAPQDRARVFEPFFQGQRQMPGARRGSGIGLSIVHEYIAAHGGQIALLPAEVGCRFRIELPYDPE</sequence>
<dbReference type="AlphaFoldDB" id="A0A1K2HQJ8"/>
<keyword evidence="13" id="KW-0460">Magnesium</keyword>
<evidence type="ECO:0000256" key="19">
    <source>
        <dbReference type="ARBA" id="ARBA00040454"/>
    </source>
</evidence>